<sequence length="139" mass="15748">MLTLKGREEILKLIESDLVGGWDEADRALKNVIRMLLSQRPDLIRLYFMPTTWQQILRLDRRQAATVILVTMKGAVVEANGAPPITCWEQARFYLDTRIPVYEGLARAWCAAHPDNCPARLRTQTNSQNPTALTDGHCS</sequence>
<dbReference type="Proteomes" id="UP000095401">
    <property type="component" value="Chromosome"/>
</dbReference>
<keyword evidence="2" id="KW-1185">Reference proteome</keyword>
<protein>
    <submittedName>
        <fullName evidence="1">Uncharacterized protein</fullName>
    </submittedName>
</protein>
<gene>
    <name evidence="1" type="ORF">BI364_01810</name>
</gene>
<evidence type="ECO:0000313" key="1">
    <source>
        <dbReference type="EMBL" id="AOU96909.1"/>
    </source>
</evidence>
<dbReference type="RefSeq" id="WP_070077301.1">
    <property type="nucleotide sequence ID" value="NZ_CP017415.1"/>
</dbReference>
<dbReference type="EMBL" id="CP017415">
    <property type="protein sequence ID" value="AOU96909.1"/>
    <property type="molecule type" value="Genomic_DNA"/>
</dbReference>
<dbReference type="KEGG" id="aprs:BI364_01810"/>
<name>A0A1D8IKA6_9GAMM</name>
<organism evidence="1 2">
    <name type="scientific">Acidihalobacter yilgarnensis</name>
    <dbReference type="NCBI Taxonomy" id="2819280"/>
    <lineage>
        <taxon>Bacteria</taxon>
        <taxon>Pseudomonadati</taxon>
        <taxon>Pseudomonadota</taxon>
        <taxon>Gammaproteobacteria</taxon>
        <taxon>Chromatiales</taxon>
        <taxon>Ectothiorhodospiraceae</taxon>
        <taxon>Acidihalobacter</taxon>
    </lineage>
</organism>
<reference evidence="2" key="1">
    <citation type="submission" date="2016-09" db="EMBL/GenBank/DDBJ databases">
        <title>Acidihalobacter prosperus F5.</title>
        <authorList>
            <person name="Khaleque H.N."/>
            <person name="Ramsay J.P."/>
            <person name="Kaksonen A.H."/>
            <person name="Boxall N.J."/>
            <person name="Watkin E.L.J."/>
        </authorList>
    </citation>
    <scope>NUCLEOTIDE SEQUENCE [LARGE SCALE GENOMIC DNA]</scope>
    <source>
        <strain evidence="2">F5</strain>
    </source>
</reference>
<proteinExistence type="predicted"/>
<dbReference type="AlphaFoldDB" id="A0A1D8IKA6"/>
<accession>A0A1D8IKA6</accession>
<evidence type="ECO:0000313" key="2">
    <source>
        <dbReference type="Proteomes" id="UP000095401"/>
    </source>
</evidence>